<protein>
    <submittedName>
        <fullName evidence="2">Uncharacterized protein</fullName>
    </submittedName>
</protein>
<sequence>MSSVTADSPATVDNATIVQDNQAGGSATTVTSVDVPATLASGAATPATTEEDDQALRSVSPSTYTNMIVAQSVQMLHNSSHSVFNNGRFNNIGRDSNIYIIGNPNISSTDLAALISLARSSAISQDAMPSRPEHANPGDMSSTSTTMSSTDLAALISSVRSSVISQDATSLISRSEHVNHRDMRAGSTSTASSEENGSANSIQSGIATPLRVQGESSACEDQPDCSGPRTQGKEDQQTTPAADGDQTSKSG</sequence>
<evidence type="ECO:0000313" key="3">
    <source>
        <dbReference type="Proteomes" id="UP000297245"/>
    </source>
</evidence>
<dbReference type="AlphaFoldDB" id="A0A4S8KP71"/>
<feature type="compositionally biased region" description="Polar residues" evidence="1">
    <location>
        <begin position="186"/>
        <end position="206"/>
    </location>
</feature>
<keyword evidence="3" id="KW-1185">Reference proteome</keyword>
<dbReference type="EMBL" id="ML180559">
    <property type="protein sequence ID" value="THU77098.1"/>
    <property type="molecule type" value="Genomic_DNA"/>
</dbReference>
<gene>
    <name evidence="2" type="ORF">K435DRAFT_974110</name>
</gene>
<evidence type="ECO:0000256" key="1">
    <source>
        <dbReference type="SAM" id="MobiDB-lite"/>
    </source>
</evidence>
<feature type="region of interest" description="Disordered" evidence="1">
    <location>
        <begin position="166"/>
        <end position="251"/>
    </location>
</feature>
<accession>A0A4S8KP71</accession>
<feature type="compositionally biased region" description="Basic and acidic residues" evidence="1">
    <location>
        <begin position="174"/>
        <end position="184"/>
    </location>
</feature>
<proteinExistence type="predicted"/>
<organism evidence="2 3">
    <name type="scientific">Dendrothele bispora (strain CBS 962.96)</name>
    <dbReference type="NCBI Taxonomy" id="1314807"/>
    <lineage>
        <taxon>Eukaryota</taxon>
        <taxon>Fungi</taxon>
        <taxon>Dikarya</taxon>
        <taxon>Basidiomycota</taxon>
        <taxon>Agaricomycotina</taxon>
        <taxon>Agaricomycetes</taxon>
        <taxon>Agaricomycetidae</taxon>
        <taxon>Agaricales</taxon>
        <taxon>Agaricales incertae sedis</taxon>
        <taxon>Dendrothele</taxon>
    </lineage>
</organism>
<dbReference type="Proteomes" id="UP000297245">
    <property type="component" value="Unassembled WGS sequence"/>
</dbReference>
<feature type="region of interest" description="Disordered" evidence="1">
    <location>
        <begin position="125"/>
        <end position="147"/>
    </location>
</feature>
<reference evidence="2 3" key="1">
    <citation type="journal article" date="2019" name="Nat. Ecol. Evol.">
        <title>Megaphylogeny resolves global patterns of mushroom evolution.</title>
        <authorList>
            <person name="Varga T."/>
            <person name="Krizsan K."/>
            <person name="Foldi C."/>
            <person name="Dima B."/>
            <person name="Sanchez-Garcia M."/>
            <person name="Sanchez-Ramirez S."/>
            <person name="Szollosi G.J."/>
            <person name="Szarkandi J.G."/>
            <person name="Papp V."/>
            <person name="Albert L."/>
            <person name="Andreopoulos W."/>
            <person name="Angelini C."/>
            <person name="Antonin V."/>
            <person name="Barry K.W."/>
            <person name="Bougher N.L."/>
            <person name="Buchanan P."/>
            <person name="Buyck B."/>
            <person name="Bense V."/>
            <person name="Catcheside P."/>
            <person name="Chovatia M."/>
            <person name="Cooper J."/>
            <person name="Damon W."/>
            <person name="Desjardin D."/>
            <person name="Finy P."/>
            <person name="Geml J."/>
            <person name="Haridas S."/>
            <person name="Hughes K."/>
            <person name="Justo A."/>
            <person name="Karasinski D."/>
            <person name="Kautmanova I."/>
            <person name="Kiss B."/>
            <person name="Kocsube S."/>
            <person name="Kotiranta H."/>
            <person name="LaButti K.M."/>
            <person name="Lechner B.E."/>
            <person name="Liimatainen K."/>
            <person name="Lipzen A."/>
            <person name="Lukacs Z."/>
            <person name="Mihaltcheva S."/>
            <person name="Morgado L.N."/>
            <person name="Niskanen T."/>
            <person name="Noordeloos M.E."/>
            <person name="Ohm R.A."/>
            <person name="Ortiz-Santana B."/>
            <person name="Ovrebo C."/>
            <person name="Racz N."/>
            <person name="Riley R."/>
            <person name="Savchenko A."/>
            <person name="Shiryaev A."/>
            <person name="Soop K."/>
            <person name="Spirin V."/>
            <person name="Szebenyi C."/>
            <person name="Tomsovsky M."/>
            <person name="Tulloss R.E."/>
            <person name="Uehling J."/>
            <person name="Grigoriev I.V."/>
            <person name="Vagvolgyi C."/>
            <person name="Papp T."/>
            <person name="Martin F.M."/>
            <person name="Miettinen O."/>
            <person name="Hibbett D.S."/>
            <person name="Nagy L.G."/>
        </authorList>
    </citation>
    <scope>NUCLEOTIDE SEQUENCE [LARGE SCALE GENOMIC DNA]</scope>
    <source>
        <strain evidence="2 3">CBS 962.96</strain>
    </source>
</reference>
<evidence type="ECO:0000313" key="2">
    <source>
        <dbReference type="EMBL" id="THU77098.1"/>
    </source>
</evidence>
<feature type="compositionally biased region" description="Polar residues" evidence="1">
    <location>
        <begin position="237"/>
        <end position="251"/>
    </location>
</feature>
<name>A0A4S8KP71_DENBC</name>